<evidence type="ECO:0000313" key="2">
    <source>
        <dbReference type="Proteomes" id="UP000249304"/>
    </source>
</evidence>
<keyword evidence="2" id="KW-1185">Reference proteome</keyword>
<evidence type="ECO:0000313" key="1">
    <source>
        <dbReference type="EMBL" id="PZG20601.1"/>
    </source>
</evidence>
<organism evidence="1 2">
    <name type="scientific">Nonomuraea aridisoli</name>
    <dbReference type="NCBI Taxonomy" id="2070368"/>
    <lineage>
        <taxon>Bacteria</taxon>
        <taxon>Bacillati</taxon>
        <taxon>Actinomycetota</taxon>
        <taxon>Actinomycetes</taxon>
        <taxon>Streptosporangiales</taxon>
        <taxon>Streptosporangiaceae</taxon>
        <taxon>Nonomuraea</taxon>
    </lineage>
</organism>
<dbReference type="AlphaFoldDB" id="A0A2W2EDL3"/>
<reference evidence="1 2" key="1">
    <citation type="submission" date="2018-01" db="EMBL/GenBank/DDBJ databases">
        <title>Draft genome sequence of Nonomuraea sp. KC333.</title>
        <authorList>
            <person name="Sahin N."/>
            <person name="Saygin H."/>
            <person name="Ay H."/>
        </authorList>
    </citation>
    <scope>NUCLEOTIDE SEQUENCE [LARGE SCALE GENOMIC DNA]</scope>
    <source>
        <strain evidence="1 2">KC333</strain>
    </source>
</reference>
<sequence length="99" mass="10514">MAQVNRNVARLVAREPGVRKAVRNKAGELAGRARGLLGAHRVTGATRIEVTSGKVDAFVSMVGEGVISIEYGHGAYMRDGRTIGASQGLYVIHRTAGLR</sequence>
<gene>
    <name evidence="1" type="ORF">C1J01_08845</name>
</gene>
<evidence type="ECO:0008006" key="3">
    <source>
        <dbReference type="Google" id="ProtNLM"/>
    </source>
</evidence>
<proteinExistence type="predicted"/>
<dbReference type="Pfam" id="PF17395">
    <property type="entry name" value="DUF5403"/>
    <property type="match status" value="1"/>
</dbReference>
<dbReference type="InterPro" id="IPR039452">
    <property type="entry name" value="DUF5403"/>
</dbReference>
<accession>A0A2W2EDL3</accession>
<dbReference type="Proteomes" id="UP000249304">
    <property type="component" value="Unassembled WGS sequence"/>
</dbReference>
<protein>
    <recommendedName>
        <fullName evidence="3">HK97 gp10 family phage protein</fullName>
    </recommendedName>
</protein>
<dbReference type="RefSeq" id="WP_111177959.1">
    <property type="nucleotide sequence ID" value="NZ_POUD01000024.1"/>
</dbReference>
<name>A0A2W2EDL3_9ACTN</name>
<dbReference type="EMBL" id="POUD01000024">
    <property type="protein sequence ID" value="PZG20601.1"/>
    <property type="molecule type" value="Genomic_DNA"/>
</dbReference>
<comment type="caution">
    <text evidence="1">The sequence shown here is derived from an EMBL/GenBank/DDBJ whole genome shotgun (WGS) entry which is preliminary data.</text>
</comment>
<dbReference type="OrthoDB" id="3696411at2"/>